<sequence length="420" mass="45608">MTRSQLRIFLSIATGALALAAWTGVLMRFGMIYGMPEWAQNFGAVRHAHSHLMYFGWVTLALMALIWAELPALTGRPLPRGVPAQMTLTAVLALLSFPAFWSNGYGLTAIGSVRLPLGSMAATFNGLTWFLFIGLYVRATRGLHARPLPVQLWDWALALMGLASVGALGLVGMVAAQMREPLLQQIFLHLFLDLFAVGWFNLALLGVLWANLPGSERARLPIFSLALLLIPTFLLGVSPSLLPSGLFWVAALANAGAALLLGVHGVHFWRRRRELNTMTKLALGGLAAVVLIAFLLLWPGLWELFAAGQMRVFYLHLFLLIWVSTALIGQVQRGVAPAAVPGKRWIDWLWSVGALGMVGGLFGLGLAPYWGMPMVWWLHVAAWGSLAVAVAGTLLWVTNMLAAARTPSLSVATSLRSPYS</sequence>
<feature type="transmembrane region" description="Helical" evidence="1">
    <location>
        <begin position="222"/>
        <end position="241"/>
    </location>
</feature>
<feature type="transmembrane region" description="Helical" evidence="1">
    <location>
        <begin position="247"/>
        <end position="269"/>
    </location>
</feature>
<gene>
    <name evidence="2" type="ORF">ENQ20_08890</name>
</gene>
<keyword evidence="1" id="KW-0812">Transmembrane</keyword>
<feature type="transmembrane region" description="Helical" evidence="1">
    <location>
        <begin position="51"/>
        <end position="70"/>
    </location>
</feature>
<reference evidence="2" key="1">
    <citation type="journal article" date="2020" name="mSystems">
        <title>Genome- and Community-Level Interaction Insights into Carbon Utilization and Element Cycling Functions of Hydrothermarchaeota in Hydrothermal Sediment.</title>
        <authorList>
            <person name="Zhou Z."/>
            <person name="Liu Y."/>
            <person name="Xu W."/>
            <person name="Pan J."/>
            <person name="Luo Z.H."/>
            <person name="Li M."/>
        </authorList>
    </citation>
    <scope>NUCLEOTIDE SEQUENCE [LARGE SCALE GENOMIC DNA]</scope>
    <source>
        <strain evidence="2">SpSt-289</strain>
    </source>
</reference>
<feature type="transmembrane region" description="Helical" evidence="1">
    <location>
        <begin position="348"/>
        <end position="370"/>
    </location>
</feature>
<accession>A0A7C1FKV7</accession>
<feature type="transmembrane region" description="Helical" evidence="1">
    <location>
        <begin position="82"/>
        <end position="101"/>
    </location>
</feature>
<dbReference type="AlphaFoldDB" id="A0A7C1FKV7"/>
<feature type="transmembrane region" description="Helical" evidence="1">
    <location>
        <begin position="313"/>
        <end position="336"/>
    </location>
</feature>
<evidence type="ECO:0008006" key="3">
    <source>
        <dbReference type="Google" id="ProtNLM"/>
    </source>
</evidence>
<feature type="transmembrane region" description="Helical" evidence="1">
    <location>
        <begin position="152"/>
        <end position="174"/>
    </location>
</feature>
<feature type="transmembrane region" description="Helical" evidence="1">
    <location>
        <begin position="376"/>
        <end position="397"/>
    </location>
</feature>
<feature type="transmembrane region" description="Helical" evidence="1">
    <location>
        <begin position="186"/>
        <end position="210"/>
    </location>
</feature>
<proteinExistence type="predicted"/>
<keyword evidence="1" id="KW-1133">Transmembrane helix</keyword>
<feature type="transmembrane region" description="Helical" evidence="1">
    <location>
        <begin position="281"/>
        <end position="301"/>
    </location>
</feature>
<protein>
    <recommendedName>
        <fullName evidence="3">Cbb3-type cytochrome c oxidase subunit I</fullName>
    </recommendedName>
</protein>
<evidence type="ECO:0000256" key="1">
    <source>
        <dbReference type="SAM" id="Phobius"/>
    </source>
</evidence>
<keyword evidence="1" id="KW-0472">Membrane</keyword>
<evidence type="ECO:0000313" key="2">
    <source>
        <dbReference type="EMBL" id="HDX31593.1"/>
    </source>
</evidence>
<comment type="caution">
    <text evidence="2">The sequence shown here is derived from an EMBL/GenBank/DDBJ whole genome shotgun (WGS) entry which is preliminary data.</text>
</comment>
<organism evidence="2">
    <name type="scientific">Caldilinea aerophila</name>
    <dbReference type="NCBI Taxonomy" id="133453"/>
    <lineage>
        <taxon>Bacteria</taxon>
        <taxon>Bacillati</taxon>
        <taxon>Chloroflexota</taxon>
        <taxon>Caldilineae</taxon>
        <taxon>Caldilineales</taxon>
        <taxon>Caldilineaceae</taxon>
        <taxon>Caldilinea</taxon>
    </lineage>
</organism>
<feature type="transmembrane region" description="Helical" evidence="1">
    <location>
        <begin position="121"/>
        <end position="140"/>
    </location>
</feature>
<name>A0A7C1FKV7_9CHLR</name>
<dbReference type="EMBL" id="DSMG01000085">
    <property type="protein sequence ID" value="HDX31593.1"/>
    <property type="molecule type" value="Genomic_DNA"/>
</dbReference>